<reference evidence="1" key="1">
    <citation type="submission" date="2022-10" db="EMBL/GenBank/DDBJ databases">
        <title>Genome Sequence of Xylaria curta.</title>
        <authorList>
            <person name="Buettner E."/>
        </authorList>
    </citation>
    <scope>NUCLEOTIDE SEQUENCE</scope>
    <source>
        <strain evidence="1">Babe10</strain>
    </source>
</reference>
<accession>A0ACC1P4P7</accession>
<dbReference type="EMBL" id="JAPDGR010001065">
    <property type="protein sequence ID" value="KAJ2985666.1"/>
    <property type="molecule type" value="Genomic_DNA"/>
</dbReference>
<evidence type="ECO:0000313" key="1">
    <source>
        <dbReference type="EMBL" id="KAJ2985666.1"/>
    </source>
</evidence>
<gene>
    <name evidence="1" type="ORF">NUW58_g5412</name>
</gene>
<keyword evidence="2" id="KW-1185">Reference proteome</keyword>
<dbReference type="Proteomes" id="UP001143856">
    <property type="component" value="Unassembled WGS sequence"/>
</dbReference>
<sequence length="213" mass="23288">MSGRMVLLEPAQVRWHEIGAASAATNLHQLASSPLDGSHSRSPLFATRDMACLREGQVNDGGNATIHHLEIREQIRYHSKAEANDSELRWGTPCCPRQVQSHDMALVEFGSKYLLKIAVIAVALSIAQFVVSPRTNMHKRVHFVPTAALQSLGTCSCICGYVGSSYGTELAQSNALSSSRVPLFYSAAPLDRILEQNIKYQSRDEEEASFGCA</sequence>
<name>A0ACC1P4P7_9PEZI</name>
<proteinExistence type="predicted"/>
<organism evidence="1 2">
    <name type="scientific">Xylaria curta</name>
    <dbReference type="NCBI Taxonomy" id="42375"/>
    <lineage>
        <taxon>Eukaryota</taxon>
        <taxon>Fungi</taxon>
        <taxon>Dikarya</taxon>
        <taxon>Ascomycota</taxon>
        <taxon>Pezizomycotina</taxon>
        <taxon>Sordariomycetes</taxon>
        <taxon>Xylariomycetidae</taxon>
        <taxon>Xylariales</taxon>
        <taxon>Xylariaceae</taxon>
        <taxon>Xylaria</taxon>
    </lineage>
</organism>
<evidence type="ECO:0000313" key="2">
    <source>
        <dbReference type="Proteomes" id="UP001143856"/>
    </source>
</evidence>
<comment type="caution">
    <text evidence="1">The sequence shown here is derived from an EMBL/GenBank/DDBJ whole genome shotgun (WGS) entry which is preliminary data.</text>
</comment>
<protein>
    <submittedName>
        <fullName evidence="1">Uncharacterized protein</fullName>
    </submittedName>
</protein>